<organism evidence="4 5">
    <name type="scientific">Mycobacterium paraterrae</name>
    <dbReference type="NCBI Taxonomy" id="577492"/>
    <lineage>
        <taxon>Bacteria</taxon>
        <taxon>Bacillati</taxon>
        <taxon>Actinomycetota</taxon>
        <taxon>Actinomycetes</taxon>
        <taxon>Mycobacteriales</taxon>
        <taxon>Mycobacteriaceae</taxon>
        <taxon>Mycobacterium</taxon>
    </lineage>
</organism>
<feature type="compositionally biased region" description="Pro residues" evidence="1">
    <location>
        <begin position="164"/>
        <end position="208"/>
    </location>
</feature>
<feature type="chain" id="PRO_5046839629" evidence="2">
    <location>
        <begin position="22"/>
        <end position="250"/>
    </location>
</feature>
<dbReference type="RefSeq" id="WP_240257982.1">
    <property type="nucleotide sequence ID" value="NZ_CP092488.2"/>
</dbReference>
<dbReference type="Pfam" id="PF05305">
    <property type="entry name" value="DUF732"/>
    <property type="match status" value="1"/>
</dbReference>
<evidence type="ECO:0000256" key="1">
    <source>
        <dbReference type="SAM" id="MobiDB-lite"/>
    </source>
</evidence>
<dbReference type="Proteomes" id="UP001055336">
    <property type="component" value="Chromosome"/>
</dbReference>
<proteinExistence type="predicted"/>
<keyword evidence="5" id="KW-1185">Reference proteome</keyword>
<feature type="region of interest" description="Disordered" evidence="1">
    <location>
        <begin position="137"/>
        <end position="250"/>
    </location>
</feature>
<gene>
    <name evidence="4" type="ORF">MKK62_13385</name>
</gene>
<dbReference type="EMBL" id="CP092488">
    <property type="protein sequence ID" value="UMB67520.1"/>
    <property type="molecule type" value="Genomic_DNA"/>
</dbReference>
<feature type="compositionally biased region" description="Pro residues" evidence="1">
    <location>
        <begin position="234"/>
        <end position="243"/>
    </location>
</feature>
<evidence type="ECO:0000313" key="5">
    <source>
        <dbReference type="Proteomes" id="UP001055336"/>
    </source>
</evidence>
<sequence length="250" mass="25722">MTSAVALIAASTLLPVSMAVADPNQDQRFFDLLGQKEIPPVDNANSLITSARHACEKLDSGMSVNDLVELVRNNGFNENPLTRLQPQDRITRTIDQFINAAVEVYCPYNKGKIASIAGYRSAGPRVELVSFTQPIHSGEINPTKPLPVPVQQPAPVPQEIQPVPQEPPPPPRRVPPPPKQSPPPPQNPPPPAEAPNEGPPDAGPPAPASPGGGGGGGGAGGPGGDTGGGSAPAPQTPDAPAPPGHIRLAP</sequence>
<feature type="domain" description="DUF732" evidence="3">
    <location>
        <begin position="25"/>
        <end position="107"/>
    </location>
</feature>
<keyword evidence="2" id="KW-0732">Signal</keyword>
<evidence type="ECO:0000259" key="3">
    <source>
        <dbReference type="Pfam" id="PF05305"/>
    </source>
</evidence>
<accession>A0ABY3VDR1</accession>
<feature type="signal peptide" evidence="2">
    <location>
        <begin position="1"/>
        <end position="21"/>
    </location>
</feature>
<dbReference type="InterPro" id="IPR007969">
    <property type="entry name" value="DUF732"/>
</dbReference>
<name>A0ABY3VDR1_9MYCO</name>
<feature type="compositionally biased region" description="Pro residues" evidence="1">
    <location>
        <begin position="144"/>
        <end position="156"/>
    </location>
</feature>
<reference evidence="4" key="1">
    <citation type="submission" date="2022-08" db="EMBL/GenBank/DDBJ databases">
        <title>Whole genome sequencing of non-tuberculosis mycobacteria type-strains.</title>
        <authorList>
            <person name="Igarashi Y."/>
            <person name="Osugi A."/>
            <person name="Mitarai S."/>
        </authorList>
    </citation>
    <scope>NUCLEOTIDE SEQUENCE</scope>
    <source>
        <strain evidence="4">DSM 45127</strain>
    </source>
</reference>
<feature type="compositionally biased region" description="Gly residues" evidence="1">
    <location>
        <begin position="210"/>
        <end position="230"/>
    </location>
</feature>
<evidence type="ECO:0000256" key="2">
    <source>
        <dbReference type="SAM" id="SignalP"/>
    </source>
</evidence>
<evidence type="ECO:0000313" key="4">
    <source>
        <dbReference type="EMBL" id="UMB67520.1"/>
    </source>
</evidence>
<protein>
    <submittedName>
        <fullName evidence="4">DUF732 domain-containing protein</fullName>
    </submittedName>
</protein>